<comment type="caution">
    <text evidence="5">The sequence shown here is derived from an EMBL/GenBank/DDBJ whole genome shotgun (WGS) entry which is preliminary data.</text>
</comment>
<dbReference type="Pfam" id="PF00004">
    <property type="entry name" value="AAA"/>
    <property type="match status" value="1"/>
</dbReference>
<keyword evidence="3" id="KW-0067">ATP-binding</keyword>
<dbReference type="Gene3D" id="3.40.50.300">
    <property type="entry name" value="P-loop containing nucleotide triphosphate hydrolases"/>
    <property type="match status" value="1"/>
</dbReference>
<dbReference type="PRINTS" id="PR00819">
    <property type="entry name" value="CBXCFQXSUPER"/>
</dbReference>
<dbReference type="InterPro" id="IPR041627">
    <property type="entry name" value="AAA_lid_6"/>
</dbReference>
<comment type="similarity">
    <text evidence="1">Belongs to the CbxX/CfxQ family.</text>
</comment>
<name>A0A838CPY7_9BACI</name>
<evidence type="ECO:0000256" key="2">
    <source>
        <dbReference type="ARBA" id="ARBA00022741"/>
    </source>
</evidence>
<dbReference type="FunFam" id="3.40.50.300:FF:000216">
    <property type="entry name" value="Type VII secretion ATPase EccA"/>
    <property type="match status" value="1"/>
</dbReference>
<dbReference type="Pfam" id="PF17866">
    <property type="entry name" value="AAA_lid_6"/>
    <property type="match status" value="1"/>
</dbReference>
<dbReference type="PANTHER" id="PTHR43392">
    <property type="entry name" value="AAA-TYPE ATPASE FAMILY PROTEIN / ANKYRIN REPEAT FAMILY PROTEIN"/>
    <property type="match status" value="1"/>
</dbReference>
<dbReference type="CDD" id="cd00009">
    <property type="entry name" value="AAA"/>
    <property type="match status" value="1"/>
</dbReference>
<protein>
    <submittedName>
        <fullName evidence="5">AAA family ATPase</fullName>
    </submittedName>
</protein>
<proteinExistence type="inferred from homology"/>
<keyword evidence="6" id="KW-1185">Reference proteome</keyword>
<dbReference type="InterPro" id="IPR000641">
    <property type="entry name" value="CbxX/CfxQ"/>
</dbReference>
<sequence length="310" mass="35271">MHPQAKAATINIVLNETKEKSIPIAPKREAEYSQAPFRRIDEFFSSVTGMEDLKARVKEIYAQVLISNKRKAVGLKSNAQVLHMIFKGNPGTGKTTVARMIAELFREIEVLEKGHFIEADRSDLVGEYIGHTAKKTKDLIHKALGGVLFIDEAYSLARGGEKDFGKEAIDTIVKCMEDHHDQFIIILAGYPNEMDEFMSMNPGLASRFPIQLPFSDYTAKELLQIAAGMLRERDYYMTRDAETKLYHHLVDKKSCSYHNFSNARYVRNVIEEAIRKHAWRVVISPNPKKSTLMTLQADDFEEMNHSGPYL</sequence>
<dbReference type="GO" id="GO:0016887">
    <property type="term" value="F:ATP hydrolysis activity"/>
    <property type="evidence" value="ECO:0007669"/>
    <property type="project" value="InterPro"/>
</dbReference>
<organism evidence="5 6">
    <name type="scientific">Halobacillus locisalis</name>
    <dbReference type="NCBI Taxonomy" id="220753"/>
    <lineage>
        <taxon>Bacteria</taxon>
        <taxon>Bacillati</taxon>
        <taxon>Bacillota</taxon>
        <taxon>Bacilli</taxon>
        <taxon>Bacillales</taxon>
        <taxon>Bacillaceae</taxon>
        <taxon>Halobacillus</taxon>
    </lineage>
</organism>
<keyword evidence="2" id="KW-0547">Nucleotide-binding</keyword>
<dbReference type="InterPro" id="IPR003959">
    <property type="entry name" value="ATPase_AAA_core"/>
</dbReference>
<evidence type="ECO:0000256" key="3">
    <source>
        <dbReference type="ARBA" id="ARBA00022840"/>
    </source>
</evidence>
<evidence type="ECO:0000313" key="6">
    <source>
        <dbReference type="Proteomes" id="UP000571017"/>
    </source>
</evidence>
<gene>
    <name evidence="5" type="ORF">H0266_03825</name>
</gene>
<accession>A0A838CPY7</accession>
<dbReference type="InterPro" id="IPR027417">
    <property type="entry name" value="P-loop_NTPase"/>
</dbReference>
<evidence type="ECO:0000256" key="1">
    <source>
        <dbReference type="ARBA" id="ARBA00010378"/>
    </source>
</evidence>
<dbReference type="PANTHER" id="PTHR43392:SF2">
    <property type="entry name" value="AAA-TYPE ATPASE FAMILY PROTEIN _ ANKYRIN REPEAT FAMILY PROTEIN"/>
    <property type="match status" value="1"/>
</dbReference>
<evidence type="ECO:0000313" key="5">
    <source>
        <dbReference type="EMBL" id="MBA2174024.1"/>
    </source>
</evidence>
<dbReference type="InterPro" id="IPR003593">
    <property type="entry name" value="AAA+_ATPase"/>
</dbReference>
<dbReference type="GO" id="GO:0005524">
    <property type="term" value="F:ATP binding"/>
    <property type="evidence" value="ECO:0007669"/>
    <property type="project" value="UniProtKB-KW"/>
</dbReference>
<dbReference type="Proteomes" id="UP000571017">
    <property type="component" value="Unassembled WGS sequence"/>
</dbReference>
<reference evidence="5 6" key="1">
    <citation type="journal article" date="2004" name="Extremophiles">
        <title>Halobacillus locisalis sp. nov., a halophilic bacterium isolated from a marine solar saltern of the Yellow Sea in Korea.</title>
        <authorList>
            <person name="Yoon J.H."/>
            <person name="Kang K.H."/>
            <person name="Oh T.K."/>
            <person name="Park Y.H."/>
        </authorList>
    </citation>
    <scope>NUCLEOTIDE SEQUENCE [LARGE SCALE GENOMIC DNA]</scope>
    <source>
        <strain evidence="5 6">KCTC 3788</strain>
    </source>
</reference>
<feature type="domain" description="AAA+ ATPase" evidence="4">
    <location>
        <begin position="80"/>
        <end position="216"/>
    </location>
</feature>
<dbReference type="Gene3D" id="1.10.8.60">
    <property type="match status" value="1"/>
</dbReference>
<evidence type="ECO:0000259" key="4">
    <source>
        <dbReference type="SMART" id="SM00382"/>
    </source>
</evidence>
<dbReference type="SMART" id="SM00382">
    <property type="entry name" value="AAA"/>
    <property type="match status" value="1"/>
</dbReference>
<dbReference type="SUPFAM" id="SSF52540">
    <property type="entry name" value="P-loop containing nucleoside triphosphate hydrolases"/>
    <property type="match status" value="1"/>
</dbReference>
<dbReference type="AlphaFoldDB" id="A0A838CPY7"/>
<dbReference type="EMBL" id="JACEFG010000001">
    <property type="protein sequence ID" value="MBA2174024.1"/>
    <property type="molecule type" value="Genomic_DNA"/>
</dbReference>
<dbReference type="InterPro" id="IPR050773">
    <property type="entry name" value="CbxX/CfxQ_RuBisCO_ESX"/>
</dbReference>